<reference evidence="1" key="1">
    <citation type="submission" date="2020-03" db="EMBL/GenBank/DDBJ databases">
        <title>Draft Genome Sequence of Cylindrodendrum hubeiense.</title>
        <authorList>
            <person name="Buettner E."/>
            <person name="Kellner H."/>
        </authorList>
    </citation>
    <scope>NUCLEOTIDE SEQUENCE</scope>
    <source>
        <strain evidence="1">IHI 201604</strain>
    </source>
</reference>
<proteinExistence type="predicted"/>
<dbReference type="EMBL" id="JAANBB010000003">
    <property type="protein sequence ID" value="KAF7557808.1"/>
    <property type="molecule type" value="Genomic_DNA"/>
</dbReference>
<evidence type="ECO:0000313" key="1">
    <source>
        <dbReference type="EMBL" id="KAF7557808.1"/>
    </source>
</evidence>
<protein>
    <submittedName>
        <fullName evidence="1">Uncharacterized protein</fullName>
    </submittedName>
</protein>
<dbReference type="Proteomes" id="UP000722485">
    <property type="component" value="Unassembled WGS sequence"/>
</dbReference>
<sequence>MPHKPKLKEFSAVKEWFNIQNGDLPWPCNPDCHPRKLTNPLDATTVVTPVPSMADIFDSGDCAALCGSECLPTVDASLVASAIQLIMGKFYSTSQPNNFFLSSIGHLEIGALIFQLATRARSSSSRIRGHAGNRLFSWTLRAASQSPSV</sequence>
<dbReference type="AlphaFoldDB" id="A0A9P5HKF0"/>
<name>A0A9P5HKF0_9HYPO</name>
<comment type="caution">
    <text evidence="1">The sequence shown here is derived from an EMBL/GenBank/DDBJ whole genome shotgun (WGS) entry which is preliminary data.</text>
</comment>
<evidence type="ECO:0000313" key="2">
    <source>
        <dbReference type="Proteomes" id="UP000722485"/>
    </source>
</evidence>
<gene>
    <name evidence="1" type="ORF">G7Z17_g466</name>
</gene>
<organism evidence="1 2">
    <name type="scientific">Cylindrodendrum hubeiense</name>
    <dbReference type="NCBI Taxonomy" id="595255"/>
    <lineage>
        <taxon>Eukaryota</taxon>
        <taxon>Fungi</taxon>
        <taxon>Dikarya</taxon>
        <taxon>Ascomycota</taxon>
        <taxon>Pezizomycotina</taxon>
        <taxon>Sordariomycetes</taxon>
        <taxon>Hypocreomycetidae</taxon>
        <taxon>Hypocreales</taxon>
        <taxon>Nectriaceae</taxon>
        <taxon>Cylindrodendrum</taxon>
    </lineage>
</organism>
<accession>A0A9P5HKF0</accession>
<keyword evidence="2" id="KW-1185">Reference proteome</keyword>